<dbReference type="InterPro" id="IPR058245">
    <property type="entry name" value="NreC/VraR/RcsB-like_REC"/>
</dbReference>
<sequence length="137" mass="14502">MRVWHRPVMLGAVDDVLIVDDNASFRAVARALLEQGRFRVVGEAGSIAAALTTAAATGPDVVLLDIGLPDRDGISACADLQAAVPRAAIVFCSVREAGQYEDAVRRSPAVGFLSKSQLSAEALATVLAERTDQRDLR</sequence>
<dbReference type="PANTHER" id="PTHR44591">
    <property type="entry name" value="STRESS RESPONSE REGULATOR PROTEIN 1"/>
    <property type="match status" value="1"/>
</dbReference>
<proteinExistence type="predicted"/>
<evidence type="ECO:0000256" key="1">
    <source>
        <dbReference type="ARBA" id="ARBA00022553"/>
    </source>
</evidence>
<keyword evidence="5" id="KW-1185">Reference proteome</keyword>
<evidence type="ECO:0000313" key="5">
    <source>
        <dbReference type="Proteomes" id="UP000605568"/>
    </source>
</evidence>
<dbReference type="PANTHER" id="PTHR44591:SF3">
    <property type="entry name" value="RESPONSE REGULATORY DOMAIN-CONTAINING PROTEIN"/>
    <property type="match status" value="1"/>
</dbReference>
<evidence type="ECO:0000313" key="4">
    <source>
        <dbReference type="EMBL" id="GHH41538.1"/>
    </source>
</evidence>
<dbReference type="EMBL" id="BNAR01000005">
    <property type="protein sequence ID" value="GHH41538.1"/>
    <property type="molecule type" value="Genomic_DNA"/>
</dbReference>
<feature type="domain" description="Response regulatory" evidence="3">
    <location>
        <begin position="15"/>
        <end position="130"/>
    </location>
</feature>
<dbReference type="Proteomes" id="UP000605568">
    <property type="component" value="Unassembled WGS sequence"/>
</dbReference>
<dbReference type="InterPro" id="IPR050595">
    <property type="entry name" value="Bact_response_regulator"/>
</dbReference>
<feature type="modified residue" description="4-aspartylphosphate" evidence="2">
    <location>
        <position position="65"/>
    </location>
</feature>
<dbReference type="InterPro" id="IPR001789">
    <property type="entry name" value="Sig_transdc_resp-reg_receiver"/>
</dbReference>
<dbReference type="RefSeq" id="WP_191299131.1">
    <property type="nucleotide sequence ID" value="NZ_BNAR01000005.1"/>
</dbReference>
<dbReference type="SUPFAM" id="SSF52172">
    <property type="entry name" value="CheY-like"/>
    <property type="match status" value="1"/>
</dbReference>
<gene>
    <name evidence="4" type="ORF">GCM10017774_36310</name>
</gene>
<dbReference type="CDD" id="cd17535">
    <property type="entry name" value="REC_NarL-like"/>
    <property type="match status" value="1"/>
</dbReference>
<dbReference type="Pfam" id="PF00072">
    <property type="entry name" value="Response_reg"/>
    <property type="match status" value="1"/>
</dbReference>
<dbReference type="Gene3D" id="3.40.50.2300">
    <property type="match status" value="1"/>
</dbReference>
<organism evidence="4 5">
    <name type="scientific">Lentzea cavernae</name>
    <dbReference type="NCBI Taxonomy" id="2020703"/>
    <lineage>
        <taxon>Bacteria</taxon>
        <taxon>Bacillati</taxon>
        <taxon>Actinomycetota</taxon>
        <taxon>Actinomycetes</taxon>
        <taxon>Pseudonocardiales</taxon>
        <taxon>Pseudonocardiaceae</taxon>
        <taxon>Lentzea</taxon>
    </lineage>
</organism>
<dbReference type="InterPro" id="IPR011006">
    <property type="entry name" value="CheY-like_superfamily"/>
</dbReference>
<evidence type="ECO:0000259" key="3">
    <source>
        <dbReference type="PROSITE" id="PS50110"/>
    </source>
</evidence>
<dbReference type="SMART" id="SM00448">
    <property type="entry name" value="REC"/>
    <property type="match status" value="1"/>
</dbReference>
<evidence type="ECO:0000256" key="2">
    <source>
        <dbReference type="PROSITE-ProRule" id="PRU00169"/>
    </source>
</evidence>
<reference evidence="5" key="1">
    <citation type="journal article" date="2019" name="Int. J. Syst. Evol. Microbiol.">
        <title>The Global Catalogue of Microorganisms (GCM) 10K type strain sequencing project: providing services to taxonomists for standard genome sequencing and annotation.</title>
        <authorList>
            <consortium name="The Broad Institute Genomics Platform"/>
            <consortium name="The Broad Institute Genome Sequencing Center for Infectious Disease"/>
            <person name="Wu L."/>
            <person name="Ma J."/>
        </authorList>
    </citation>
    <scope>NUCLEOTIDE SEQUENCE [LARGE SCALE GENOMIC DNA]</scope>
    <source>
        <strain evidence="5">CGMCC 4.7367</strain>
    </source>
</reference>
<comment type="caution">
    <text evidence="4">The sequence shown here is derived from an EMBL/GenBank/DDBJ whole genome shotgun (WGS) entry which is preliminary data.</text>
</comment>
<name>A0ABQ3MFP5_9PSEU</name>
<protein>
    <recommendedName>
        <fullName evidence="3">Response regulatory domain-containing protein</fullName>
    </recommendedName>
</protein>
<dbReference type="PROSITE" id="PS50110">
    <property type="entry name" value="RESPONSE_REGULATORY"/>
    <property type="match status" value="1"/>
</dbReference>
<accession>A0ABQ3MFP5</accession>
<keyword evidence="1 2" id="KW-0597">Phosphoprotein</keyword>